<accession>X6NSX2</accession>
<keyword evidence="4" id="KW-1185">Reference proteome</keyword>
<feature type="compositionally biased region" description="Basic residues" evidence="2">
    <location>
        <begin position="425"/>
        <end position="437"/>
    </location>
</feature>
<comment type="caution">
    <text evidence="3">The sequence shown here is derived from an EMBL/GenBank/DDBJ whole genome shotgun (WGS) entry which is preliminary data.</text>
</comment>
<evidence type="ECO:0000313" key="3">
    <source>
        <dbReference type="EMBL" id="ETO28387.1"/>
    </source>
</evidence>
<feature type="compositionally biased region" description="Basic residues" evidence="2">
    <location>
        <begin position="384"/>
        <end position="399"/>
    </location>
</feature>
<protein>
    <submittedName>
        <fullName evidence="3">Uncharacterized protein</fullName>
    </submittedName>
</protein>
<dbReference type="AlphaFoldDB" id="X6NSX2"/>
<gene>
    <name evidence="3" type="ORF">RFI_08736</name>
</gene>
<reference evidence="3 4" key="1">
    <citation type="journal article" date="2013" name="Curr. Biol.">
        <title>The Genome of the Foraminiferan Reticulomyxa filosa.</title>
        <authorList>
            <person name="Glockner G."/>
            <person name="Hulsmann N."/>
            <person name="Schleicher M."/>
            <person name="Noegel A.A."/>
            <person name="Eichinger L."/>
            <person name="Gallinger C."/>
            <person name="Pawlowski J."/>
            <person name="Sierra R."/>
            <person name="Euteneuer U."/>
            <person name="Pillet L."/>
            <person name="Moustafa A."/>
            <person name="Platzer M."/>
            <person name="Groth M."/>
            <person name="Szafranski K."/>
            <person name="Schliwa M."/>
        </authorList>
    </citation>
    <scope>NUCLEOTIDE SEQUENCE [LARGE SCALE GENOMIC DNA]</scope>
</reference>
<dbReference type="EMBL" id="ASPP01006696">
    <property type="protein sequence ID" value="ETO28387.1"/>
    <property type="molecule type" value="Genomic_DNA"/>
</dbReference>
<sequence>MLIKPERRQVIIVGTKSVVKMVSGLIESIFQKRRELMEIERKVREKEEEVEGWEQQICVFAREGLKKQNKEIIEGIRFASTSFLKKKIEMRRRRQKEKQKEEEAKAAKDSFRIHPFLTGYVYGKDRKRLEHLDGLYRVDVKDGLCEITGKTPEAVNRAMEELQVAAKKVLLHTSQVGSIFGHEAKRILFLREHCKGVRIISLEKFPRQFELLKEGVIKRLRPKHNRSKKNNHENRQEEEIEVPEEIENAEPDSLFTEDDIINLCGDDESPEDALILIGRKTSVEACIVMIELTLQHLQQARARRQKLYELRDKIKELKGLPVRTPNKNIRAAQEEAENGQRGRRKGQRKDTAASRRGAKKHPPQEEYPEVEPEEQEEQEQPQSQKHKRRLKKNKQKQKQKQAETRGQEEETEAPQQEDVPPSKPTKQKKKRTKRKQK</sequence>
<evidence type="ECO:0000256" key="2">
    <source>
        <dbReference type="SAM" id="MobiDB-lite"/>
    </source>
</evidence>
<feature type="compositionally biased region" description="Acidic residues" evidence="2">
    <location>
        <begin position="366"/>
        <end position="379"/>
    </location>
</feature>
<evidence type="ECO:0000313" key="4">
    <source>
        <dbReference type="Proteomes" id="UP000023152"/>
    </source>
</evidence>
<feature type="coiled-coil region" evidence="1">
    <location>
        <begin position="29"/>
        <end position="56"/>
    </location>
</feature>
<name>X6NSX2_RETFI</name>
<feature type="region of interest" description="Disordered" evidence="2">
    <location>
        <begin position="319"/>
        <end position="437"/>
    </location>
</feature>
<dbReference type="Proteomes" id="UP000023152">
    <property type="component" value="Unassembled WGS sequence"/>
</dbReference>
<keyword evidence="1" id="KW-0175">Coiled coil</keyword>
<dbReference type="OrthoDB" id="10027144at2759"/>
<proteinExistence type="predicted"/>
<evidence type="ECO:0000256" key="1">
    <source>
        <dbReference type="SAM" id="Coils"/>
    </source>
</evidence>
<organism evidence="3 4">
    <name type="scientific">Reticulomyxa filosa</name>
    <dbReference type="NCBI Taxonomy" id="46433"/>
    <lineage>
        <taxon>Eukaryota</taxon>
        <taxon>Sar</taxon>
        <taxon>Rhizaria</taxon>
        <taxon>Retaria</taxon>
        <taxon>Foraminifera</taxon>
        <taxon>Monothalamids</taxon>
        <taxon>Reticulomyxidae</taxon>
        <taxon>Reticulomyxa</taxon>
    </lineage>
</organism>